<proteinExistence type="predicted"/>
<evidence type="ECO:0000313" key="3">
    <source>
        <dbReference type="Proteomes" id="UP000295302"/>
    </source>
</evidence>
<evidence type="ECO:0000313" key="2">
    <source>
        <dbReference type="EMBL" id="TDD47245.1"/>
    </source>
</evidence>
<name>A0A4R4YPZ3_9ACTN</name>
<accession>A0A4R4YPZ3</accession>
<feature type="chain" id="PRO_5038402283" evidence="1">
    <location>
        <begin position="22"/>
        <end position="116"/>
    </location>
</feature>
<dbReference type="Proteomes" id="UP000295302">
    <property type="component" value="Unassembled WGS sequence"/>
</dbReference>
<sequence>MPRTIATALALAASVAVITVAAPPAVAEPAAVKACHDGRCRLTLTRSATFPVDPRFGITRLTVDFTADIVRVTGTGTRVTSQTQIGKGASGSVNGIGVRVESLSASKAVVVLTPKR</sequence>
<gene>
    <name evidence="2" type="ORF">E1286_18400</name>
</gene>
<feature type="signal peptide" evidence="1">
    <location>
        <begin position="1"/>
        <end position="21"/>
    </location>
</feature>
<dbReference type="RefSeq" id="WP_132614085.1">
    <property type="nucleotide sequence ID" value="NZ_SMKQ01000049.1"/>
</dbReference>
<reference evidence="2 3" key="1">
    <citation type="submission" date="2019-03" db="EMBL/GenBank/DDBJ databases">
        <title>Draft genome sequences of novel Actinobacteria.</title>
        <authorList>
            <person name="Sahin N."/>
            <person name="Ay H."/>
            <person name="Saygin H."/>
        </authorList>
    </citation>
    <scope>NUCLEOTIDE SEQUENCE [LARGE SCALE GENOMIC DNA]</scope>
    <source>
        <strain evidence="2 3">CH32</strain>
    </source>
</reference>
<keyword evidence="1" id="KW-0732">Signal</keyword>
<dbReference type="OrthoDB" id="3541843at2"/>
<evidence type="ECO:0000256" key="1">
    <source>
        <dbReference type="SAM" id="SignalP"/>
    </source>
</evidence>
<dbReference type="EMBL" id="SMKQ01000049">
    <property type="protein sequence ID" value="TDD47245.1"/>
    <property type="molecule type" value="Genomic_DNA"/>
</dbReference>
<keyword evidence="3" id="KW-1185">Reference proteome</keyword>
<comment type="caution">
    <text evidence="2">The sequence shown here is derived from an EMBL/GenBank/DDBJ whole genome shotgun (WGS) entry which is preliminary data.</text>
</comment>
<organism evidence="2 3">
    <name type="scientific">Nonomuraea terrae</name>
    <dbReference type="NCBI Taxonomy" id="2530383"/>
    <lineage>
        <taxon>Bacteria</taxon>
        <taxon>Bacillati</taxon>
        <taxon>Actinomycetota</taxon>
        <taxon>Actinomycetes</taxon>
        <taxon>Streptosporangiales</taxon>
        <taxon>Streptosporangiaceae</taxon>
        <taxon>Nonomuraea</taxon>
    </lineage>
</organism>
<protein>
    <submittedName>
        <fullName evidence="2">Uncharacterized protein</fullName>
    </submittedName>
</protein>
<dbReference type="AlphaFoldDB" id="A0A4R4YPZ3"/>